<dbReference type="EMBL" id="JBBMEK010000146">
    <property type="protein sequence ID" value="MEQ2365691.1"/>
    <property type="molecule type" value="Genomic_DNA"/>
</dbReference>
<comment type="caution">
    <text evidence="2">The sequence shown here is derived from an EMBL/GenBank/DDBJ whole genome shotgun (WGS) entry which is preliminary data.</text>
</comment>
<feature type="transmembrane region" description="Helical" evidence="1">
    <location>
        <begin position="120"/>
        <end position="137"/>
    </location>
</feature>
<protein>
    <submittedName>
        <fullName evidence="2">Uncharacterized protein</fullName>
    </submittedName>
</protein>
<evidence type="ECO:0000313" key="2">
    <source>
        <dbReference type="EMBL" id="MEQ2365691.1"/>
    </source>
</evidence>
<dbReference type="RefSeq" id="WP_349085409.1">
    <property type="nucleotide sequence ID" value="NZ_JBBMEK010000146.1"/>
</dbReference>
<keyword evidence="1" id="KW-0472">Membrane</keyword>
<evidence type="ECO:0000256" key="1">
    <source>
        <dbReference type="SAM" id="Phobius"/>
    </source>
</evidence>
<organism evidence="2 3">
    <name type="scientific">Coprococcus intestinihominis</name>
    <dbReference type="NCBI Taxonomy" id="3133154"/>
    <lineage>
        <taxon>Bacteria</taxon>
        <taxon>Bacillati</taxon>
        <taxon>Bacillota</taxon>
        <taxon>Clostridia</taxon>
        <taxon>Lachnospirales</taxon>
        <taxon>Lachnospiraceae</taxon>
        <taxon>Coprococcus</taxon>
    </lineage>
</organism>
<keyword evidence="3" id="KW-1185">Reference proteome</keyword>
<dbReference type="Proteomes" id="UP001469749">
    <property type="component" value="Unassembled WGS sequence"/>
</dbReference>
<reference evidence="2 3" key="1">
    <citation type="submission" date="2024-03" db="EMBL/GenBank/DDBJ databases">
        <title>Human intestinal bacterial collection.</title>
        <authorList>
            <person name="Pauvert C."/>
            <person name="Hitch T.C.A."/>
            <person name="Clavel T."/>
        </authorList>
    </citation>
    <scope>NUCLEOTIDE SEQUENCE [LARGE SCALE GENOMIC DNA]</scope>
    <source>
        <strain evidence="2 3">CLA-AA-H190</strain>
    </source>
</reference>
<sequence length="160" mass="18652">MIQFVIYIVIIVILEIDLYYIRASDTDGYSGCHRDDLKWPPLPGVYRNNAYHIRKKGITDWTKLGWGYRFKKPFRETRVRAVMYEWIAWILIVTGAVVIGALISIYLVLGDIPRMIRRIVIIYAILSGLPLVFFNVAQDEYSGLGKYADRLINLFYNKVL</sequence>
<accession>A0ABV1B5J9</accession>
<feature type="transmembrane region" description="Helical" evidence="1">
    <location>
        <begin position="86"/>
        <end position="108"/>
    </location>
</feature>
<proteinExistence type="predicted"/>
<gene>
    <name evidence="2" type="ORF">WMO25_11335</name>
</gene>
<keyword evidence="1" id="KW-1133">Transmembrane helix</keyword>
<feature type="transmembrane region" description="Helical" evidence="1">
    <location>
        <begin position="5"/>
        <end position="21"/>
    </location>
</feature>
<keyword evidence="1" id="KW-0812">Transmembrane</keyword>
<evidence type="ECO:0000313" key="3">
    <source>
        <dbReference type="Proteomes" id="UP001469749"/>
    </source>
</evidence>
<name>A0ABV1B5J9_9FIRM</name>